<proteinExistence type="predicted"/>
<dbReference type="RefSeq" id="WP_043985527.1">
    <property type="nucleotide sequence ID" value="NZ_JXST01000011.1"/>
</dbReference>
<dbReference type="EMBL" id="JXST01000011">
    <property type="protein sequence ID" value="KIU17106.1"/>
    <property type="molecule type" value="Genomic_DNA"/>
</dbReference>
<organism evidence="2 3">
    <name type="scientific">Mycolicibacterium llatzerense</name>
    <dbReference type="NCBI Taxonomy" id="280871"/>
    <lineage>
        <taxon>Bacteria</taxon>
        <taxon>Bacillati</taxon>
        <taxon>Actinomycetota</taxon>
        <taxon>Actinomycetes</taxon>
        <taxon>Mycobacteriales</taxon>
        <taxon>Mycobacteriaceae</taxon>
        <taxon>Mycolicibacterium</taxon>
    </lineage>
</organism>
<keyword evidence="1" id="KW-0732">Signal</keyword>
<dbReference type="AlphaFoldDB" id="A0A0D1LMM7"/>
<protein>
    <recommendedName>
        <fullName evidence="4">Porin</fullName>
    </recommendedName>
</protein>
<evidence type="ECO:0008006" key="4">
    <source>
        <dbReference type="Google" id="ProtNLM"/>
    </source>
</evidence>
<comment type="caution">
    <text evidence="2">The sequence shown here is derived from an EMBL/GenBank/DDBJ whole genome shotgun (WGS) entry which is preliminary data.</text>
</comment>
<sequence length="89" mass="8843">MDLKKRAALFAAAGVAAGILVAPAAQADICDPSATVCQGSEVGGATSVPAASPSVIADNDEFPFGDDEWYLYPGAGVINHWGGGGGGHR</sequence>
<gene>
    <name evidence="2" type="ORF">TL10_10000</name>
</gene>
<accession>A0A0D1LMM7</accession>
<dbReference type="PATRIC" id="fig|280871.6.peg.2069"/>
<name>A0A0D1LMM7_9MYCO</name>
<reference evidence="2 3" key="1">
    <citation type="submission" date="2015-01" db="EMBL/GenBank/DDBJ databases">
        <title>Genome sequence of Mycobacterium llatzerense and Mycobacterium immunogenum recovered from brain abscess.</title>
        <authorList>
            <person name="Greninger A.L."/>
            <person name="Langelier C."/>
            <person name="Cunningham G."/>
            <person name="Chiu C.Y."/>
            <person name="Miller S."/>
        </authorList>
    </citation>
    <scope>NUCLEOTIDE SEQUENCE [LARGE SCALE GENOMIC DNA]</scope>
    <source>
        <strain evidence="2 3">CLUC14</strain>
    </source>
</reference>
<evidence type="ECO:0000313" key="3">
    <source>
        <dbReference type="Proteomes" id="UP000032221"/>
    </source>
</evidence>
<evidence type="ECO:0000313" key="2">
    <source>
        <dbReference type="EMBL" id="KIU17106.1"/>
    </source>
</evidence>
<keyword evidence="3" id="KW-1185">Reference proteome</keyword>
<feature type="signal peptide" evidence="1">
    <location>
        <begin position="1"/>
        <end position="27"/>
    </location>
</feature>
<dbReference type="Proteomes" id="UP000032221">
    <property type="component" value="Unassembled WGS sequence"/>
</dbReference>
<dbReference type="OrthoDB" id="9934243at2"/>
<feature type="chain" id="PRO_5002232780" description="Porin" evidence="1">
    <location>
        <begin position="28"/>
        <end position="89"/>
    </location>
</feature>
<evidence type="ECO:0000256" key="1">
    <source>
        <dbReference type="SAM" id="SignalP"/>
    </source>
</evidence>